<organism evidence="1 2">
    <name type="scientific">Pseudoxanthomonas mexicana</name>
    <dbReference type="NCBI Taxonomy" id="128785"/>
    <lineage>
        <taxon>Bacteria</taxon>
        <taxon>Pseudomonadati</taxon>
        <taxon>Pseudomonadota</taxon>
        <taxon>Gammaproteobacteria</taxon>
        <taxon>Lysobacterales</taxon>
        <taxon>Lysobacteraceae</taxon>
        <taxon>Pseudoxanthomonas</taxon>
    </lineage>
</organism>
<proteinExistence type="predicted"/>
<sequence>MLIVLCFPSIALAQVDALQQCKDEKNFGPTCTQARVLAADADGNGVMEETEIRAYVTEGDFDHSQSVAVIESAISAAGMQSDASLRERLDRGLLDQTLKGIGNGPCEPNSGLACANQWLTSAFLEHAQERNVDWRPQAKLSLPVKVNRKATDPLDPRGGSDLKPRPFVVSYREDDVKGEKGVQLMGTIVGSSLCPPAAQPMPGDTIVQCGPVLGLDVDSFTSSKGKNNSDVSLGFNIEWIKTRDAHNDAIHRFSLTPSYLTDGDFGRDVVLATATYAVSTPRFGGPGYYHCLSSEVCGPNSWELVWLPSVSVQAGDVRDASGNTTLDKQRLAGSYVRVVPTLGLRLYGWDRRAAFGLDLAHVRDIDTGQSRSYGELSYTYDIASNVALTAIFRKGYKIQTLDEIDSLLLGLGFTF</sequence>
<gene>
    <name evidence="1" type="ORF">IAE60_13135</name>
</gene>
<dbReference type="GeneID" id="81471921"/>
<dbReference type="Proteomes" id="UP000515838">
    <property type="component" value="Chromosome"/>
</dbReference>
<name>A0A7G9T9V5_PSEMX</name>
<evidence type="ECO:0000313" key="1">
    <source>
        <dbReference type="EMBL" id="QNN76880.1"/>
    </source>
</evidence>
<dbReference type="InterPro" id="IPR018247">
    <property type="entry name" value="EF_Hand_1_Ca_BS"/>
</dbReference>
<protein>
    <recommendedName>
        <fullName evidence="3">EF-hand domain-containing protein</fullName>
    </recommendedName>
</protein>
<dbReference type="AlphaFoldDB" id="A0A7G9T9V5"/>
<evidence type="ECO:0008006" key="3">
    <source>
        <dbReference type="Google" id="ProtNLM"/>
    </source>
</evidence>
<reference evidence="1 2" key="1">
    <citation type="submission" date="2020-08" db="EMBL/GenBank/DDBJ databases">
        <title>Streptomycin Non-resistant strain, P. mexicana.</title>
        <authorList>
            <person name="Ganesh-Kumar S."/>
            <person name="Zhe T."/>
            <person name="Yu Z."/>
            <person name="Min Y."/>
        </authorList>
    </citation>
    <scope>NUCLEOTIDE SEQUENCE [LARGE SCALE GENOMIC DNA]</scope>
    <source>
        <strain evidence="1 2">GTZY2</strain>
    </source>
</reference>
<dbReference type="RefSeq" id="WP_187572604.1">
    <property type="nucleotide sequence ID" value="NZ_CP060731.1"/>
</dbReference>
<dbReference type="EMBL" id="CP060731">
    <property type="protein sequence ID" value="QNN76880.1"/>
    <property type="molecule type" value="Genomic_DNA"/>
</dbReference>
<evidence type="ECO:0000313" key="2">
    <source>
        <dbReference type="Proteomes" id="UP000515838"/>
    </source>
</evidence>
<dbReference type="PROSITE" id="PS00018">
    <property type="entry name" value="EF_HAND_1"/>
    <property type="match status" value="1"/>
</dbReference>
<accession>A0A7G9T9V5</accession>